<keyword evidence="1" id="KW-1133">Transmembrane helix</keyword>
<protein>
    <submittedName>
        <fullName evidence="2">Uncharacterized protein</fullName>
    </submittedName>
</protein>
<reference evidence="2" key="2">
    <citation type="journal article" date="2015" name="Fish Shellfish Immunol.">
        <title>Early steps in the European eel (Anguilla anguilla)-Vibrio vulnificus interaction in the gills: Role of the RtxA13 toxin.</title>
        <authorList>
            <person name="Callol A."/>
            <person name="Pajuelo D."/>
            <person name="Ebbesson L."/>
            <person name="Teles M."/>
            <person name="MacKenzie S."/>
            <person name="Amaro C."/>
        </authorList>
    </citation>
    <scope>NUCLEOTIDE SEQUENCE</scope>
</reference>
<name>A0A0E9S7C6_ANGAN</name>
<sequence>MKIVQKPEQCSCSSYISILVFLIWNFGMIFCKDFGYDCHIKYRIHAFNEKYT</sequence>
<evidence type="ECO:0000313" key="2">
    <source>
        <dbReference type="EMBL" id="JAH36570.1"/>
    </source>
</evidence>
<keyword evidence="1" id="KW-0472">Membrane</keyword>
<accession>A0A0E9S7C6</accession>
<dbReference type="EMBL" id="GBXM01072007">
    <property type="protein sequence ID" value="JAH36570.1"/>
    <property type="molecule type" value="Transcribed_RNA"/>
</dbReference>
<reference evidence="2" key="1">
    <citation type="submission" date="2014-11" db="EMBL/GenBank/DDBJ databases">
        <authorList>
            <person name="Amaro Gonzalez C."/>
        </authorList>
    </citation>
    <scope>NUCLEOTIDE SEQUENCE</scope>
</reference>
<proteinExistence type="predicted"/>
<feature type="transmembrane region" description="Helical" evidence="1">
    <location>
        <begin position="12"/>
        <end position="30"/>
    </location>
</feature>
<evidence type="ECO:0000256" key="1">
    <source>
        <dbReference type="SAM" id="Phobius"/>
    </source>
</evidence>
<dbReference type="AlphaFoldDB" id="A0A0E9S7C6"/>
<organism evidence="2">
    <name type="scientific">Anguilla anguilla</name>
    <name type="common">European freshwater eel</name>
    <name type="synonym">Muraena anguilla</name>
    <dbReference type="NCBI Taxonomy" id="7936"/>
    <lineage>
        <taxon>Eukaryota</taxon>
        <taxon>Metazoa</taxon>
        <taxon>Chordata</taxon>
        <taxon>Craniata</taxon>
        <taxon>Vertebrata</taxon>
        <taxon>Euteleostomi</taxon>
        <taxon>Actinopterygii</taxon>
        <taxon>Neopterygii</taxon>
        <taxon>Teleostei</taxon>
        <taxon>Anguilliformes</taxon>
        <taxon>Anguillidae</taxon>
        <taxon>Anguilla</taxon>
    </lineage>
</organism>
<keyword evidence="1" id="KW-0812">Transmembrane</keyword>